<evidence type="ECO:0000313" key="13">
    <source>
        <dbReference type="EMBL" id="KAJ5377464.1"/>
    </source>
</evidence>
<evidence type="ECO:0000256" key="3">
    <source>
        <dbReference type="ARBA" id="ARBA00008000"/>
    </source>
</evidence>
<dbReference type="InterPro" id="IPR016166">
    <property type="entry name" value="FAD-bd_PCMH"/>
</dbReference>
<evidence type="ECO:0000256" key="11">
    <source>
        <dbReference type="SAM" id="MobiDB-lite"/>
    </source>
</evidence>
<dbReference type="SUPFAM" id="SSF55103">
    <property type="entry name" value="FAD-linked oxidases, C-terminal domain"/>
    <property type="match status" value="1"/>
</dbReference>
<dbReference type="FunFam" id="1.10.45.10:FF:000001">
    <property type="entry name" value="D-lactate dehydrogenase mitochondrial"/>
    <property type="match status" value="1"/>
</dbReference>
<feature type="compositionally biased region" description="Low complexity" evidence="11">
    <location>
        <begin position="52"/>
        <end position="62"/>
    </location>
</feature>
<evidence type="ECO:0000256" key="10">
    <source>
        <dbReference type="ARBA" id="ARBA00051436"/>
    </source>
</evidence>
<dbReference type="GO" id="GO:0071949">
    <property type="term" value="F:FAD binding"/>
    <property type="evidence" value="ECO:0007669"/>
    <property type="project" value="InterPro"/>
</dbReference>
<dbReference type="EMBL" id="JAPZBS010000004">
    <property type="protein sequence ID" value="KAJ5377464.1"/>
    <property type="molecule type" value="Genomic_DNA"/>
</dbReference>
<dbReference type="GO" id="GO:0008720">
    <property type="term" value="F:D-lactate dehydrogenase (NAD+) activity"/>
    <property type="evidence" value="ECO:0007669"/>
    <property type="project" value="TreeGrafter"/>
</dbReference>
<dbReference type="OrthoDB" id="7786253at2759"/>
<comment type="similarity">
    <text evidence="3">Belongs to the FAD-binding oxidoreductase/transferase type 4 family.</text>
</comment>
<name>A0A9W9SHQ6_9EURO</name>
<evidence type="ECO:0000259" key="12">
    <source>
        <dbReference type="PROSITE" id="PS51387"/>
    </source>
</evidence>
<evidence type="ECO:0000256" key="8">
    <source>
        <dbReference type="ARBA" id="ARBA00023128"/>
    </source>
</evidence>
<sequence>MRAAFSIPRGFLPTPRLSYCRPRVSLSRRVVASGASRTISTTSANGNQHQDSSSSSSSSANSSSWTASRTLLVSALAAGLGYGYASYAQESPRAAKKPQYGSQKDFEKAIAELRAKLGEDTISTDEEDLHQHGYSEWSSLNADRLPVAIAYPTSTEEVAEIAKVCHKYRMPMIPYSGGSSLEANFSAPHGGMTIDFAFMNKILDIHQDDMDVVVQPSIQWMDLNEKIKHTGLFFPVDPGPSAMIGGMVGTNCSGTNAVRYGTMKDSVINLTVVLANGDIIKTRRRPRKTSAGYNLTGLFVGSEGTLGIVTEATLKLVPIPELTRVGVVAFPTVRDCASTAMQLIKKGIQVQCMEIMDEVQMDVINKAGGTGRTWGVSPTLFFKFSGTTAGVADSINLTRQLAKNNNAVEFTFAKDEKEAHDLWSARKQSLWSMMALRKEGSEVWSTDVAVPLSRLPDIIEISKKELDSLGLFASILGHIGDGNFHASIMYDRQDPEERARVEKVVYDMVDRALEMEGSCTGEHGIGLGKKGSLKKELGTATIDVMRNLKRSLDPHWLLNPGKIFDPEEDS</sequence>
<dbReference type="GO" id="GO:1903457">
    <property type="term" value="P:lactate catabolic process"/>
    <property type="evidence" value="ECO:0007669"/>
    <property type="project" value="TreeGrafter"/>
</dbReference>
<dbReference type="Gene3D" id="3.30.70.2740">
    <property type="match status" value="1"/>
</dbReference>
<dbReference type="Gene3D" id="3.30.465.10">
    <property type="match status" value="1"/>
</dbReference>
<keyword evidence="8" id="KW-0496">Mitochondrion</keyword>
<dbReference type="InterPro" id="IPR036318">
    <property type="entry name" value="FAD-bd_PCMH-like_sf"/>
</dbReference>
<dbReference type="PANTHER" id="PTHR11748">
    <property type="entry name" value="D-LACTATE DEHYDROGENASE"/>
    <property type="match status" value="1"/>
</dbReference>
<dbReference type="FunFam" id="3.30.465.10:FF:000014">
    <property type="entry name" value="D-lactate dehydrogenase (Cytochrome), putative"/>
    <property type="match status" value="1"/>
</dbReference>
<comment type="subcellular location">
    <subcellularLocation>
        <location evidence="2">Mitochondrion</location>
    </subcellularLocation>
</comment>
<dbReference type="Proteomes" id="UP001147782">
    <property type="component" value="Unassembled WGS sequence"/>
</dbReference>
<comment type="catalytic activity">
    <reaction evidence="10">
        <text>(R)-lactate + 2 Fe(III)-[cytochrome c] = 2 Fe(II)-[cytochrome c] + pyruvate + 2 H(+)</text>
        <dbReference type="Rhea" id="RHEA:13521"/>
        <dbReference type="Rhea" id="RHEA-COMP:10350"/>
        <dbReference type="Rhea" id="RHEA-COMP:14399"/>
        <dbReference type="ChEBI" id="CHEBI:15361"/>
        <dbReference type="ChEBI" id="CHEBI:15378"/>
        <dbReference type="ChEBI" id="CHEBI:16004"/>
        <dbReference type="ChEBI" id="CHEBI:29033"/>
        <dbReference type="ChEBI" id="CHEBI:29034"/>
        <dbReference type="EC" id="1.1.2.4"/>
    </reaction>
</comment>
<dbReference type="Gene3D" id="1.10.45.10">
    <property type="entry name" value="Vanillyl-alcohol Oxidase, Chain A, domain 4"/>
    <property type="match status" value="1"/>
</dbReference>
<dbReference type="InterPro" id="IPR006094">
    <property type="entry name" value="Oxid_FAD_bind_N"/>
</dbReference>
<reference evidence="13" key="1">
    <citation type="submission" date="2022-11" db="EMBL/GenBank/DDBJ databases">
        <authorList>
            <person name="Petersen C."/>
        </authorList>
    </citation>
    <scope>NUCLEOTIDE SEQUENCE</scope>
    <source>
        <strain evidence="13">IBT 29864</strain>
    </source>
</reference>
<dbReference type="FunFam" id="3.30.70.2740:FF:000001">
    <property type="entry name" value="D-lactate dehydrogenase mitochondrial"/>
    <property type="match status" value="1"/>
</dbReference>
<keyword evidence="4" id="KW-0285">Flavoprotein</keyword>
<feature type="domain" description="FAD-binding PCMH-type" evidence="12">
    <location>
        <begin position="142"/>
        <end position="319"/>
    </location>
</feature>
<dbReference type="GeneID" id="81436981"/>
<dbReference type="InterPro" id="IPR016164">
    <property type="entry name" value="FAD-linked_Oxase-like_C"/>
</dbReference>
<evidence type="ECO:0000256" key="1">
    <source>
        <dbReference type="ARBA" id="ARBA00001974"/>
    </source>
</evidence>
<gene>
    <name evidence="13" type="ORF">N7496_004873</name>
</gene>
<dbReference type="InterPro" id="IPR016169">
    <property type="entry name" value="FAD-bd_PCMH_sub2"/>
</dbReference>
<evidence type="ECO:0000256" key="4">
    <source>
        <dbReference type="ARBA" id="ARBA00022630"/>
    </source>
</evidence>
<dbReference type="Pfam" id="PF02913">
    <property type="entry name" value="FAD-oxidase_C"/>
    <property type="match status" value="1"/>
</dbReference>
<dbReference type="RefSeq" id="XP_056556327.1">
    <property type="nucleotide sequence ID" value="XM_056697802.1"/>
</dbReference>
<organism evidence="13 14">
    <name type="scientific">Penicillium cataractarum</name>
    <dbReference type="NCBI Taxonomy" id="2100454"/>
    <lineage>
        <taxon>Eukaryota</taxon>
        <taxon>Fungi</taxon>
        <taxon>Dikarya</taxon>
        <taxon>Ascomycota</taxon>
        <taxon>Pezizomycotina</taxon>
        <taxon>Eurotiomycetes</taxon>
        <taxon>Eurotiomycetidae</taxon>
        <taxon>Eurotiales</taxon>
        <taxon>Aspergillaceae</taxon>
        <taxon>Penicillium</taxon>
    </lineage>
</organism>
<dbReference type="EC" id="1.1.2.4" evidence="9"/>
<evidence type="ECO:0000256" key="6">
    <source>
        <dbReference type="ARBA" id="ARBA00022946"/>
    </source>
</evidence>
<evidence type="ECO:0000313" key="14">
    <source>
        <dbReference type="Proteomes" id="UP001147782"/>
    </source>
</evidence>
<evidence type="ECO:0000256" key="9">
    <source>
        <dbReference type="ARBA" id="ARBA00038897"/>
    </source>
</evidence>
<dbReference type="InterPro" id="IPR004113">
    <property type="entry name" value="FAD-bd_oxidored_4_C"/>
</dbReference>
<reference evidence="13" key="2">
    <citation type="journal article" date="2023" name="IMA Fungus">
        <title>Comparative genomic study of the Penicillium genus elucidates a diverse pangenome and 15 lateral gene transfer events.</title>
        <authorList>
            <person name="Petersen C."/>
            <person name="Sorensen T."/>
            <person name="Nielsen M.R."/>
            <person name="Sondergaard T.E."/>
            <person name="Sorensen J.L."/>
            <person name="Fitzpatrick D.A."/>
            <person name="Frisvad J.C."/>
            <person name="Nielsen K.L."/>
        </authorList>
    </citation>
    <scope>NUCLEOTIDE SEQUENCE</scope>
    <source>
        <strain evidence="13">IBT 29864</strain>
    </source>
</reference>
<dbReference type="AlphaFoldDB" id="A0A9W9SHQ6"/>
<keyword evidence="7" id="KW-0560">Oxidoreductase</keyword>
<comment type="cofactor">
    <cofactor evidence="1">
        <name>FAD</name>
        <dbReference type="ChEBI" id="CHEBI:57692"/>
    </cofactor>
</comment>
<keyword evidence="6" id="KW-0809">Transit peptide</keyword>
<keyword evidence="14" id="KW-1185">Reference proteome</keyword>
<keyword evidence="5" id="KW-0274">FAD</keyword>
<evidence type="ECO:0000256" key="7">
    <source>
        <dbReference type="ARBA" id="ARBA00023002"/>
    </source>
</evidence>
<evidence type="ECO:0000256" key="2">
    <source>
        <dbReference type="ARBA" id="ARBA00004173"/>
    </source>
</evidence>
<proteinExistence type="inferred from homology"/>
<evidence type="ECO:0000256" key="5">
    <source>
        <dbReference type="ARBA" id="ARBA00022827"/>
    </source>
</evidence>
<dbReference type="InterPro" id="IPR016171">
    <property type="entry name" value="Vanillyl_alc_oxidase_C-sub2"/>
</dbReference>
<accession>A0A9W9SHQ6</accession>
<feature type="compositionally biased region" description="Polar residues" evidence="11">
    <location>
        <begin position="35"/>
        <end position="51"/>
    </location>
</feature>
<protein>
    <recommendedName>
        <fullName evidence="9">D-lactate dehydrogenase (cytochrome)</fullName>
        <ecNumber evidence="9">1.1.2.4</ecNumber>
    </recommendedName>
</protein>
<dbReference type="PANTHER" id="PTHR11748:SF111">
    <property type="entry name" value="D-LACTATE DEHYDROGENASE, MITOCHONDRIAL-RELATED"/>
    <property type="match status" value="1"/>
</dbReference>
<dbReference type="GO" id="GO:0004458">
    <property type="term" value="F:D-lactate dehydrogenase (cytochrome) activity"/>
    <property type="evidence" value="ECO:0007669"/>
    <property type="project" value="UniProtKB-EC"/>
</dbReference>
<dbReference type="Pfam" id="PF01565">
    <property type="entry name" value="FAD_binding_4"/>
    <property type="match status" value="1"/>
</dbReference>
<feature type="region of interest" description="Disordered" evidence="11">
    <location>
        <begin position="35"/>
        <end position="62"/>
    </location>
</feature>
<dbReference type="PROSITE" id="PS51387">
    <property type="entry name" value="FAD_PCMH"/>
    <property type="match status" value="1"/>
</dbReference>
<dbReference type="GO" id="GO:0005739">
    <property type="term" value="C:mitochondrion"/>
    <property type="evidence" value="ECO:0007669"/>
    <property type="project" value="UniProtKB-SubCell"/>
</dbReference>
<comment type="caution">
    <text evidence="13">The sequence shown here is derived from an EMBL/GenBank/DDBJ whole genome shotgun (WGS) entry which is preliminary data.</text>
</comment>
<dbReference type="SUPFAM" id="SSF56176">
    <property type="entry name" value="FAD-binding/transporter-associated domain-like"/>
    <property type="match status" value="1"/>
</dbReference>